<reference evidence="3" key="1">
    <citation type="submission" date="2016-10" db="EMBL/GenBank/DDBJ databases">
        <authorList>
            <person name="Varghese N."/>
            <person name="Submissions S."/>
        </authorList>
    </citation>
    <scope>NUCLEOTIDE SEQUENCE [LARGE SCALE GENOMIC DNA]</scope>
    <source>
        <strain evidence="3">CGMCC 1.12333</strain>
    </source>
</reference>
<dbReference type="EMBL" id="FPBK01000012">
    <property type="protein sequence ID" value="SFU67295.1"/>
    <property type="molecule type" value="Genomic_DNA"/>
</dbReference>
<gene>
    <name evidence="2" type="ORF">SAMN05216480_112117</name>
</gene>
<keyword evidence="1" id="KW-0472">Membrane</keyword>
<dbReference type="RefSeq" id="WP_177229140.1">
    <property type="nucleotide sequence ID" value="NZ_FPBK01000012.1"/>
</dbReference>
<keyword evidence="3" id="KW-1185">Reference proteome</keyword>
<accession>A0A1I7I2Z9</accession>
<keyword evidence="1" id="KW-1133">Transmembrane helix</keyword>
<organism evidence="2 3">
    <name type="scientific">Pustulibacterium marinum</name>
    <dbReference type="NCBI Taxonomy" id="1224947"/>
    <lineage>
        <taxon>Bacteria</taxon>
        <taxon>Pseudomonadati</taxon>
        <taxon>Bacteroidota</taxon>
        <taxon>Flavobacteriia</taxon>
        <taxon>Flavobacteriales</taxon>
        <taxon>Flavobacteriaceae</taxon>
        <taxon>Pustulibacterium</taxon>
    </lineage>
</organism>
<evidence type="ECO:0000313" key="3">
    <source>
        <dbReference type="Proteomes" id="UP000199138"/>
    </source>
</evidence>
<dbReference type="AlphaFoldDB" id="A0A1I7I2Z9"/>
<evidence type="ECO:0000256" key="1">
    <source>
        <dbReference type="SAM" id="Phobius"/>
    </source>
</evidence>
<proteinExistence type="predicted"/>
<keyword evidence="1" id="KW-0812">Transmembrane</keyword>
<feature type="transmembrane region" description="Helical" evidence="1">
    <location>
        <begin position="12"/>
        <end position="32"/>
    </location>
</feature>
<dbReference type="Proteomes" id="UP000199138">
    <property type="component" value="Unassembled WGS sequence"/>
</dbReference>
<evidence type="ECO:0000313" key="2">
    <source>
        <dbReference type="EMBL" id="SFU67295.1"/>
    </source>
</evidence>
<name>A0A1I7I2Z9_9FLAO</name>
<protein>
    <submittedName>
        <fullName evidence="2">Uncharacterized protein</fullName>
    </submittedName>
</protein>
<sequence length="51" mass="5375">MTLGIVGPLQLILLSVLGLAVPVGIFLLGFYAGKKAGYQQRVEETEAALES</sequence>